<feature type="coiled-coil region" evidence="1">
    <location>
        <begin position="28"/>
        <end position="64"/>
    </location>
</feature>
<evidence type="ECO:0008006" key="4">
    <source>
        <dbReference type="Google" id="ProtNLM"/>
    </source>
</evidence>
<evidence type="ECO:0000256" key="1">
    <source>
        <dbReference type="SAM" id="Coils"/>
    </source>
</evidence>
<dbReference type="Gene3D" id="3.40.50.1110">
    <property type="entry name" value="SGNH hydrolase"/>
    <property type="match status" value="1"/>
</dbReference>
<keyword evidence="3" id="KW-1185">Reference proteome</keyword>
<dbReference type="OrthoDB" id="2451965at2"/>
<name>A0A1S2MC21_9BACI</name>
<evidence type="ECO:0000313" key="2">
    <source>
        <dbReference type="EMBL" id="OIJ22342.1"/>
    </source>
</evidence>
<keyword evidence="1" id="KW-0175">Coiled coil</keyword>
<dbReference type="STRING" id="472963.BKP45_06805"/>
<gene>
    <name evidence="2" type="ORF">BKP45_06805</name>
</gene>
<organism evidence="2 3">
    <name type="scientific">Anaerobacillus alkalidiazotrophicus</name>
    <dbReference type="NCBI Taxonomy" id="472963"/>
    <lineage>
        <taxon>Bacteria</taxon>
        <taxon>Bacillati</taxon>
        <taxon>Bacillota</taxon>
        <taxon>Bacilli</taxon>
        <taxon>Bacillales</taxon>
        <taxon>Bacillaceae</taxon>
        <taxon>Anaerobacillus</taxon>
    </lineage>
</organism>
<dbReference type="AlphaFoldDB" id="A0A1S2MC21"/>
<dbReference type="InterPro" id="IPR036514">
    <property type="entry name" value="SGNH_hydro_sf"/>
</dbReference>
<reference evidence="2 3" key="1">
    <citation type="submission" date="2016-10" db="EMBL/GenBank/DDBJ databases">
        <title>Draft genome sequences of four alkaliphilic bacteria belonging to the Anaerobacillus genus.</title>
        <authorList>
            <person name="Bassil N.M."/>
            <person name="Lloyd J.R."/>
        </authorList>
    </citation>
    <scope>NUCLEOTIDE SEQUENCE [LARGE SCALE GENOMIC DNA]</scope>
    <source>
        <strain evidence="2 3">DSM 22531</strain>
    </source>
</reference>
<protein>
    <recommendedName>
        <fullName evidence="4">SGNH hydrolase-type esterase domain-containing protein</fullName>
    </recommendedName>
</protein>
<dbReference type="CDD" id="cd00229">
    <property type="entry name" value="SGNH_hydrolase"/>
    <property type="match status" value="1"/>
</dbReference>
<dbReference type="RefSeq" id="WP_071388897.1">
    <property type="nucleotide sequence ID" value="NZ_MLQS01000001.1"/>
</dbReference>
<dbReference type="Proteomes" id="UP000180057">
    <property type="component" value="Unassembled WGS sequence"/>
</dbReference>
<accession>A0A1S2MC21</accession>
<comment type="caution">
    <text evidence="2">The sequence shown here is derived from an EMBL/GenBank/DDBJ whole genome shotgun (WGS) entry which is preliminary data.</text>
</comment>
<dbReference type="SUPFAM" id="SSF52266">
    <property type="entry name" value="SGNH hydrolase"/>
    <property type="match status" value="1"/>
</dbReference>
<evidence type="ECO:0000313" key="3">
    <source>
        <dbReference type="Proteomes" id="UP000180057"/>
    </source>
</evidence>
<proteinExistence type="predicted"/>
<sequence>MKKIAIVFVVFIAIATIIVSKNLYDQKLKATATEAKQLMQENIEQEIQSEKEEAQKERLRLITENMDDAVAELVIGAVGNNEEIKIVITGSSVLEATAEMDSWPDIFMERLDEAYGHGVFSVEVVSYGDKGSYEVLHEKGYHLVVEKSPDILVIEPLLLNDNGITRIEDTLKHLDRFIDEVREVHNDIVVIVQPPQPIFQPSYYLTQVTKLEEHSLAKGYLYFDHWDMWPSIEDEALNEYILDDQRTPNEDGHHLWANFVSHYFISE</sequence>
<dbReference type="EMBL" id="MLQS01000001">
    <property type="protein sequence ID" value="OIJ22342.1"/>
    <property type="molecule type" value="Genomic_DNA"/>
</dbReference>